<keyword evidence="2 5" id="KW-0694">RNA-binding</keyword>
<dbReference type="GO" id="GO:0008097">
    <property type="term" value="F:5S rRNA binding"/>
    <property type="evidence" value="ECO:0007669"/>
    <property type="project" value="InterPro"/>
</dbReference>
<dbReference type="NCBIfam" id="TIGR00731">
    <property type="entry name" value="bL25_bact_ctc"/>
    <property type="match status" value="1"/>
</dbReference>
<sequence length="228" mass="23808">MAEIRTLTATARAGTGKGAARSVRREGRIPGVIYGGGDAAEPITLDYRELNKLIYAGHFLTTIYEIDVGGAKQRVIPRDYQLDPVKDQPLHVDFLRLKPGGTLRVQVPVHFINHETCPGIKKGGALNIVLHAVEMRAPADAIPEAIVADLATLDINDSLHISAIALPDGCKPTVRDRDFTIATITPPLVVAEDPAAAAAAAAAGAKGGKAAPKAAAAAPAEKAAPKKK</sequence>
<comment type="similarity">
    <text evidence="5">Belongs to the bacterial ribosomal protein bL25 family. CTC subfamily.</text>
</comment>
<dbReference type="Pfam" id="PF01386">
    <property type="entry name" value="Ribosomal_L25p"/>
    <property type="match status" value="1"/>
</dbReference>
<dbReference type="InterPro" id="IPR020057">
    <property type="entry name" value="Ribosomal_bL25_b-dom"/>
</dbReference>
<feature type="domain" description="Large ribosomal subunit protein bL25 L25" evidence="6">
    <location>
        <begin position="7"/>
        <end position="94"/>
    </location>
</feature>
<dbReference type="OrthoDB" id="9806411at2"/>
<dbReference type="AlphaFoldDB" id="A0A1I4CCI4"/>
<dbReference type="InterPro" id="IPR011035">
    <property type="entry name" value="Ribosomal_bL25/Gln-tRNA_synth"/>
</dbReference>
<gene>
    <name evidence="5" type="primary">rplY</name>
    <name evidence="5" type="synonym">ctc</name>
    <name evidence="8" type="ORF">SAMN05444581_12032</name>
</gene>
<dbReference type="InterPro" id="IPR001021">
    <property type="entry name" value="Ribosomal_bL25_long"/>
</dbReference>
<keyword evidence="4 5" id="KW-0687">Ribonucleoprotein</keyword>
<dbReference type="Pfam" id="PF14693">
    <property type="entry name" value="Ribosomal_TL5_C"/>
    <property type="match status" value="1"/>
</dbReference>
<feature type="domain" description="Large ribosomal subunit protein bL25 beta" evidence="7">
    <location>
        <begin position="103"/>
        <end position="187"/>
    </location>
</feature>
<dbReference type="GO" id="GO:0006412">
    <property type="term" value="P:translation"/>
    <property type="evidence" value="ECO:0007669"/>
    <property type="project" value="UniProtKB-UniRule"/>
</dbReference>
<evidence type="ECO:0000259" key="7">
    <source>
        <dbReference type="Pfam" id="PF14693"/>
    </source>
</evidence>
<dbReference type="InterPro" id="IPR020930">
    <property type="entry name" value="Ribosomal_uL5_bac-type"/>
</dbReference>
<dbReference type="Gene3D" id="2.170.120.20">
    <property type="entry name" value="Ribosomal protein L25, beta domain"/>
    <property type="match status" value="1"/>
</dbReference>
<reference evidence="8 9" key="1">
    <citation type="submission" date="2016-10" db="EMBL/GenBank/DDBJ databases">
        <authorList>
            <person name="de Groot N.N."/>
        </authorList>
    </citation>
    <scope>NUCLEOTIDE SEQUENCE [LARGE SCALE GENOMIC DNA]</scope>
    <source>
        <strain evidence="8 9">NE2</strain>
    </source>
</reference>
<evidence type="ECO:0000256" key="2">
    <source>
        <dbReference type="ARBA" id="ARBA00022884"/>
    </source>
</evidence>
<keyword evidence="9" id="KW-1185">Reference proteome</keyword>
<dbReference type="HAMAP" id="MF_01334">
    <property type="entry name" value="Ribosomal_bL25_CTC"/>
    <property type="match status" value="1"/>
</dbReference>
<dbReference type="GO" id="GO:0003735">
    <property type="term" value="F:structural constituent of ribosome"/>
    <property type="evidence" value="ECO:0007669"/>
    <property type="project" value="InterPro"/>
</dbReference>
<keyword evidence="3 5" id="KW-0689">Ribosomal protein</keyword>
<dbReference type="GO" id="GO:0022625">
    <property type="term" value="C:cytosolic large ribosomal subunit"/>
    <property type="evidence" value="ECO:0007669"/>
    <property type="project" value="TreeGrafter"/>
</dbReference>
<evidence type="ECO:0000256" key="5">
    <source>
        <dbReference type="HAMAP-Rule" id="MF_01334"/>
    </source>
</evidence>
<dbReference type="SUPFAM" id="SSF50715">
    <property type="entry name" value="Ribosomal protein L25-like"/>
    <property type="match status" value="1"/>
</dbReference>
<dbReference type="RefSeq" id="WP_091685887.1">
    <property type="nucleotide sequence ID" value="NZ_FOSN01000020.1"/>
</dbReference>
<evidence type="ECO:0000256" key="1">
    <source>
        <dbReference type="ARBA" id="ARBA00022730"/>
    </source>
</evidence>
<proteinExistence type="inferred from homology"/>
<dbReference type="EMBL" id="FOSN01000020">
    <property type="protein sequence ID" value="SFK78483.1"/>
    <property type="molecule type" value="Genomic_DNA"/>
</dbReference>
<comment type="subunit">
    <text evidence="5">Part of the 50S ribosomal subunit; part of the 5S rRNA/L5/L18/L25 subcomplex. Contacts the 5S rRNA. Binds to the 5S rRNA independently of L5 and L18.</text>
</comment>
<evidence type="ECO:0000256" key="4">
    <source>
        <dbReference type="ARBA" id="ARBA00023274"/>
    </source>
</evidence>
<evidence type="ECO:0000256" key="3">
    <source>
        <dbReference type="ARBA" id="ARBA00022980"/>
    </source>
</evidence>
<dbReference type="InterPro" id="IPR037121">
    <property type="entry name" value="Ribosomal_bL25_C"/>
</dbReference>
<dbReference type="InterPro" id="IPR020056">
    <property type="entry name" value="Rbsml_bL25/Gln-tRNA_synth_N"/>
</dbReference>
<evidence type="ECO:0000313" key="9">
    <source>
        <dbReference type="Proteomes" id="UP000198755"/>
    </source>
</evidence>
<dbReference type="CDD" id="cd00495">
    <property type="entry name" value="Ribosomal_L25_TL5_CTC"/>
    <property type="match status" value="1"/>
</dbReference>
<comment type="function">
    <text evidence="5">This is one of the proteins that binds to the 5S RNA in the ribosome where it forms part of the central protuberance.</text>
</comment>
<keyword evidence="1 5" id="KW-0699">rRNA-binding</keyword>
<dbReference type="PANTHER" id="PTHR33284:SF1">
    <property type="entry name" value="RIBOSOMAL PROTEIN L25_GLN-TRNA SYNTHETASE, ANTI-CODON-BINDING DOMAIN-CONTAINING PROTEIN"/>
    <property type="match status" value="1"/>
</dbReference>
<protein>
    <recommendedName>
        <fullName evidence="5">Large ribosomal subunit protein bL25</fullName>
    </recommendedName>
    <alternativeName>
        <fullName evidence="5">General stress protein CTC</fullName>
    </alternativeName>
</protein>
<dbReference type="Gene3D" id="2.40.240.10">
    <property type="entry name" value="Ribosomal Protein L25, Chain P"/>
    <property type="match status" value="1"/>
</dbReference>
<dbReference type="Proteomes" id="UP000198755">
    <property type="component" value="Unassembled WGS sequence"/>
</dbReference>
<dbReference type="STRING" id="1612308.SAMN05444581_12032"/>
<evidence type="ECO:0000313" key="8">
    <source>
        <dbReference type="EMBL" id="SFK78483.1"/>
    </source>
</evidence>
<evidence type="ECO:0000259" key="6">
    <source>
        <dbReference type="Pfam" id="PF01386"/>
    </source>
</evidence>
<organism evidence="8 9">
    <name type="scientific">Methylocapsa palsarum</name>
    <dbReference type="NCBI Taxonomy" id="1612308"/>
    <lineage>
        <taxon>Bacteria</taxon>
        <taxon>Pseudomonadati</taxon>
        <taxon>Pseudomonadota</taxon>
        <taxon>Alphaproteobacteria</taxon>
        <taxon>Hyphomicrobiales</taxon>
        <taxon>Beijerinckiaceae</taxon>
        <taxon>Methylocapsa</taxon>
    </lineage>
</organism>
<dbReference type="NCBIfam" id="NF004128">
    <property type="entry name" value="PRK05618.1-2"/>
    <property type="match status" value="1"/>
</dbReference>
<dbReference type="InterPro" id="IPR029751">
    <property type="entry name" value="Ribosomal_L25_dom"/>
</dbReference>
<name>A0A1I4CCI4_9HYPH</name>
<dbReference type="PANTHER" id="PTHR33284">
    <property type="entry name" value="RIBOSOMAL PROTEIN L25/GLN-TRNA SYNTHETASE, ANTI-CODON-BINDING DOMAIN-CONTAINING PROTEIN"/>
    <property type="match status" value="1"/>
</dbReference>
<accession>A0A1I4CCI4</accession>